<reference evidence="3 5" key="1">
    <citation type="submission" date="2019-02" db="EMBL/GenBank/DDBJ databases">
        <title>Sequencing the genomes of 1000 actinobacteria strains.</title>
        <authorList>
            <person name="Klenk H.-P."/>
        </authorList>
    </citation>
    <scope>NUCLEOTIDE SEQUENCE [LARGE SCALE GENOMIC DNA]</scope>
    <source>
        <strain evidence="3 5">DSM 45612</strain>
    </source>
</reference>
<dbReference type="PROSITE" id="PS51819">
    <property type="entry name" value="VOC"/>
    <property type="match status" value="1"/>
</dbReference>
<dbReference type="InterPro" id="IPR004360">
    <property type="entry name" value="Glyas_Fos-R_dOase_dom"/>
</dbReference>
<dbReference type="Gene3D" id="3.10.180.10">
    <property type="entry name" value="2,3-Dihydroxybiphenyl 1,2-Dioxygenase, domain 1"/>
    <property type="match status" value="1"/>
</dbReference>
<dbReference type="InterPro" id="IPR029068">
    <property type="entry name" value="Glyas_Bleomycin-R_OHBP_Dase"/>
</dbReference>
<gene>
    <name evidence="3" type="ORF">EV384_1037</name>
    <name evidence="4" type="ORF">EV384_4766</name>
</gene>
<sequence length="125" mass="13205">MLIVPDAEAAVAWYKTALDATELWNLGGVAGLEISGAPFFLHEVNPENPTEISPGQAGVTSTRIEVFADDPDSVIERALAAGATAGAGIEDHRVPWGTHRQGGFTDPFGHKWSVGDKSPLRPFPG</sequence>
<name>A0A4Q8B6Y3_9ACTN</name>
<dbReference type="EMBL" id="SHLD01000001">
    <property type="protein sequence ID" value="RZU72663.1"/>
    <property type="molecule type" value="Genomic_DNA"/>
</dbReference>
<protein>
    <submittedName>
        <fullName evidence="3">Putative glyoxalase superfamily protein PhnB</fullName>
    </submittedName>
</protein>
<feature type="domain" description="VOC" evidence="2">
    <location>
        <begin position="1"/>
        <end position="117"/>
    </location>
</feature>
<proteinExistence type="predicted"/>
<evidence type="ECO:0000256" key="1">
    <source>
        <dbReference type="SAM" id="MobiDB-lite"/>
    </source>
</evidence>
<dbReference type="Pfam" id="PF00903">
    <property type="entry name" value="Glyoxalase"/>
    <property type="match status" value="1"/>
</dbReference>
<comment type="caution">
    <text evidence="3">The sequence shown here is derived from an EMBL/GenBank/DDBJ whole genome shotgun (WGS) entry which is preliminary data.</text>
</comment>
<keyword evidence="5" id="KW-1185">Reference proteome</keyword>
<evidence type="ECO:0000259" key="2">
    <source>
        <dbReference type="PROSITE" id="PS51819"/>
    </source>
</evidence>
<evidence type="ECO:0000313" key="5">
    <source>
        <dbReference type="Proteomes" id="UP000294114"/>
    </source>
</evidence>
<feature type="region of interest" description="Disordered" evidence="1">
    <location>
        <begin position="91"/>
        <end position="125"/>
    </location>
</feature>
<dbReference type="EMBL" id="SHLD01000001">
    <property type="protein sequence ID" value="RZU76144.1"/>
    <property type="molecule type" value="Genomic_DNA"/>
</dbReference>
<dbReference type="Proteomes" id="UP000294114">
    <property type="component" value="Unassembled WGS sequence"/>
</dbReference>
<organism evidence="3 5">
    <name type="scientific">Micromonospora kangleipakensis</name>
    <dbReference type="NCBI Taxonomy" id="1077942"/>
    <lineage>
        <taxon>Bacteria</taxon>
        <taxon>Bacillati</taxon>
        <taxon>Actinomycetota</taxon>
        <taxon>Actinomycetes</taxon>
        <taxon>Micromonosporales</taxon>
        <taxon>Micromonosporaceae</taxon>
        <taxon>Micromonospora</taxon>
    </lineage>
</organism>
<dbReference type="InterPro" id="IPR037523">
    <property type="entry name" value="VOC_core"/>
</dbReference>
<accession>A0A4Q8B6Y3</accession>
<evidence type="ECO:0000313" key="3">
    <source>
        <dbReference type="EMBL" id="RZU72663.1"/>
    </source>
</evidence>
<evidence type="ECO:0000313" key="4">
    <source>
        <dbReference type="EMBL" id="RZU76144.1"/>
    </source>
</evidence>
<dbReference type="AlphaFoldDB" id="A0A4Q8B6Y3"/>
<dbReference type="SUPFAM" id="SSF54593">
    <property type="entry name" value="Glyoxalase/Bleomycin resistance protein/Dihydroxybiphenyl dioxygenase"/>
    <property type="match status" value="1"/>
</dbReference>